<organism evidence="2 3">
    <name type="scientific">Botrytis galanthina</name>
    <dbReference type="NCBI Taxonomy" id="278940"/>
    <lineage>
        <taxon>Eukaryota</taxon>
        <taxon>Fungi</taxon>
        <taxon>Dikarya</taxon>
        <taxon>Ascomycota</taxon>
        <taxon>Pezizomycotina</taxon>
        <taxon>Leotiomycetes</taxon>
        <taxon>Helotiales</taxon>
        <taxon>Sclerotiniaceae</taxon>
        <taxon>Botrytis</taxon>
    </lineage>
</organism>
<accession>A0A4S8QLD0</accession>
<dbReference type="SUPFAM" id="SSF81383">
    <property type="entry name" value="F-box domain"/>
    <property type="match status" value="1"/>
</dbReference>
<feature type="domain" description="F-box" evidence="1">
    <location>
        <begin position="53"/>
        <end position="99"/>
    </location>
</feature>
<comment type="caution">
    <text evidence="2">The sequence shown here is derived from an EMBL/GenBank/DDBJ whole genome shotgun (WGS) entry which is preliminary data.</text>
</comment>
<evidence type="ECO:0000313" key="2">
    <source>
        <dbReference type="EMBL" id="THV45713.1"/>
    </source>
</evidence>
<dbReference type="EMBL" id="PQXL01000457">
    <property type="protein sequence ID" value="THV45713.1"/>
    <property type="molecule type" value="Genomic_DNA"/>
</dbReference>
<gene>
    <name evidence="2" type="ORF">BGAL_0458g00040</name>
</gene>
<dbReference type="OrthoDB" id="2687876at2759"/>
<protein>
    <recommendedName>
        <fullName evidence="1">F-box domain-containing protein</fullName>
    </recommendedName>
</protein>
<proteinExistence type="predicted"/>
<dbReference type="Proteomes" id="UP000308671">
    <property type="component" value="Unassembled WGS sequence"/>
</dbReference>
<name>A0A4S8QLD0_9HELO</name>
<keyword evidence="3" id="KW-1185">Reference proteome</keyword>
<dbReference type="AlphaFoldDB" id="A0A4S8QLD0"/>
<dbReference type="PROSITE" id="PS50181">
    <property type="entry name" value="FBOX"/>
    <property type="match status" value="1"/>
</dbReference>
<reference evidence="2 3" key="1">
    <citation type="submission" date="2017-12" db="EMBL/GenBank/DDBJ databases">
        <title>Comparative genomics of Botrytis spp.</title>
        <authorList>
            <person name="Valero-Jimenez C.A."/>
            <person name="Tapia P."/>
            <person name="Veloso J."/>
            <person name="Silva-Moreno E."/>
            <person name="Staats M."/>
            <person name="Valdes J.H."/>
            <person name="Van Kan J.A.L."/>
        </authorList>
    </citation>
    <scope>NUCLEOTIDE SEQUENCE [LARGE SCALE GENOMIC DNA]</scope>
    <source>
        <strain evidence="2 3">MUCL435</strain>
    </source>
</reference>
<dbReference type="InterPro" id="IPR001810">
    <property type="entry name" value="F-box_dom"/>
</dbReference>
<evidence type="ECO:0000259" key="1">
    <source>
        <dbReference type="PROSITE" id="PS50181"/>
    </source>
</evidence>
<dbReference type="InterPro" id="IPR036047">
    <property type="entry name" value="F-box-like_dom_sf"/>
</dbReference>
<evidence type="ECO:0000313" key="3">
    <source>
        <dbReference type="Proteomes" id="UP000308671"/>
    </source>
</evidence>
<sequence length="402" mass="46550">MSCTCCSRDPHPPEEKYDPFISSQELGDKCPLDSNTIKSFKYPMIRPESASNISLLVKMPMEIFQRTLKYLDIETLVNVRRCSQYCRMAVETTLEWQEISENAPEALRSILSTGVGSNVLLLQLHHALTNPECEFCKEVSFLDDERILGAYLSLFEGKRACAYCLRNDTSLRTISYIDFMRLQRPNSAIKLLPEVQNPPKLRTLPGTYGYKKYKSSERLLLVPLGEVEYVDGMTASRSERQLLLRSQYEVFIPKHPFVDRSVLDRRLAPHNAYLGFEREGEIASRYMTAILFPYFGKTLTHPNTKKRATFHGCVECHLQERFHEVIFLESLTQGEADRGDIACAEYLYKHQTRQWLNDVAAEKIHARDFHERVVGEETEWRNRRQAPIPIFSEPDNSAEFRM</sequence>